<feature type="transmembrane region" description="Helical" evidence="6">
    <location>
        <begin position="383"/>
        <end position="409"/>
    </location>
</feature>
<gene>
    <name evidence="8" type="ORF">AAG747_06140</name>
</gene>
<keyword evidence="2" id="KW-0813">Transport</keyword>
<keyword evidence="9" id="KW-1185">Reference proteome</keyword>
<dbReference type="Pfam" id="PF03600">
    <property type="entry name" value="CitMHS"/>
    <property type="match status" value="1"/>
</dbReference>
<evidence type="ECO:0000256" key="4">
    <source>
        <dbReference type="ARBA" id="ARBA00022989"/>
    </source>
</evidence>
<evidence type="ECO:0000256" key="6">
    <source>
        <dbReference type="SAM" id="Phobius"/>
    </source>
</evidence>
<keyword evidence="3 6" id="KW-0812">Transmembrane</keyword>
<evidence type="ECO:0000256" key="1">
    <source>
        <dbReference type="ARBA" id="ARBA00004141"/>
    </source>
</evidence>
<keyword evidence="4 6" id="KW-1133">Transmembrane helix</keyword>
<dbReference type="GO" id="GO:0005886">
    <property type="term" value="C:plasma membrane"/>
    <property type="evidence" value="ECO:0007669"/>
    <property type="project" value="TreeGrafter"/>
</dbReference>
<evidence type="ECO:0000256" key="3">
    <source>
        <dbReference type="ARBA" id="ARBA00022692"/>
    </source>
</evidence>
<sequence>MKTYVKLAISCITPLFILMLPPEAIPLDKITLVEQRVIAIFVMATLFWILEPIPIYATSLLIILLELIMVSDKGFVSFVSQGAAPLGELLSYKAIMATFASPIILLFLGGFFLAMAATKYRLDQNLARVMLRPFGKKPAWVMMGLMGITAVFSMFMSNTATTAMMLSLLAPVLAVFDEGDRGKIAFVLCIPVAANIGGIATPIGTPPNAVALKYLTGEHSISFGKWMTFAFPYVLILLGIAWVLLWKLYPTQTPSLNLNIKGKFLKSAKAKIVYATFAGTVLLWLTDFLHGMNSYIVAMIPVGVFSATGIITKEDLKNISWDVLWLVSGGIALGLALDKSGLAVNIIQNIPFEEFSPFVIIVGTALLATLMANFMSNTATANLLLPIVAALGTSLQSLVPLGGVMMLILSVTMSCSLGMSLPVSTPPNALAHGTGLLASKDLTKTGISLGIIGLFLIFGLMYLLNTVQFFH</sequence>
<feature type="transmembrane region" description="Helical" evidence="6">
    <location>
        <begin position="95"/>
        <end position="117"/>
    </location>
</feature>
<comment type="caution">
    <text evidence="8">The sequence shown here is derived from an EMBL/GenBank/DDBJ whole genome shotgun (WGS) entry which is preliminary data.</text>
</comment>
<dbReference type="PANTHER" id="PTHR10283:SF92">
    <property type="entry name" value="LOW-AFFINITY PHOSPHATE TRANSPORTER PHO91"/>
    <property type="match status" value="1"/>
</dbReference>
<dbReference type="EMBL" id="JBDKWZ010000003">
    <property type="protein sequence ID" value="MEN7547477.1"/>
    <property type="molecule type" value="Genomic_DNA"/>
</dbReference>
<feature type="domain" description="Citrate transporter-like" evidence="7">
    <location>
        <begin position="46"/>
        <end position="401"/>
    </location>
</feature>
<feature type="transmembrane region" description="Helical" evidence="6">
    <location>
        <begin position="270"/>
        <end position="286"/>
    </location>
</feature>
<feature type="transmembrane region" description="Helical" evidence="6">
    <location>
        <begin position="223"/>
        <end position="249"/>
    </location>
</feature>
<feature type="transmembrane region" description="Helical" evidence="6">
    <location>
        <begin position="357"/>
        <end position="376"/>
    </location>
</feature>
<dbReference type="GO" id="GO:0005315">
    <property type="term" value="F:phosphate transmembrane transporter activity"/>
    <property type="evidence" value="ECO:0007669"/>
    <property type="project" value="TreeGrafter"/>
</dbReference>
<dbReference type="Proteomes" id="UP001403385">
    <property type="component" value="Unassembled WGS sequence"/>
</dbReference>
<evidence type="ECO:0000313" key="8">
    <source>
        <dbReference type="EMBL" id="MEN7547477.1"/>
    </source>
</evidence>
<comment type="subcellular location">
    <subcellularLocation>
        <location evidence="1">Membrane</location>
        <topology evidence="1">Multi-pass membrane protein</topology>
    </subcellularLocation>
</comment>
<reference evidence="8 9" key="1">
    <citation type="submission" date="2024-04" db="EMBL/GenBank/DDBJ databases">
        <title>Novel genus in family Flammeovirgaceae.</title>
        <authorList>
            <person name="Nguyen T.H."/>
            <person name="Vuong T.Q."/>
            <person name="Le H."/>
            <person name="Kim S.-G."/>
        </authorList>
    </citation>
    <scope>NUCLEOTIDE SEQUENCE [LARGE SCALE GENOMIC DNA]</scope>
    <source>
        <strain evidence="8 9">JCM 23209</strain>
    </source>
</reference>
<dbReference type="NCBIfam" id="TIGR00785">
    <property type="entry name" value="dass"/>
    <property type="match status" value="1"/>
</dbReference>
<dbReference type="RefSeq" id="WP_346820265.1">
    <property type="nucleotide sequence ID" value="NZ_JBDKWZ010000003.1"/>
</dbReference>
<accession>A0AAW9S1K1</accession>
<dbReference type="InterPro" id="IPR004680">
    <property type="entry name" value="Cit_transptr-like_dom"/>
</dbReference>
<evidence type="ECO:0000256" key="5">
    <source>
        <dbReference type="ARBA" id="ARBA00023136"/>
    </source>
</evidence>
<feature type="transmembrane region" description="Helical" evidence="6">
    <location>
        <begin position="292"/>
        <end position="312"/>
    </location>
</feature>
<organism evidence="8 9">
    <name type="scientific">Rapidithrix thailandica</name>
    <dbReference type="NCBI Taxonomy" id="413964"/>
    <lineage>
        <taxon>Bacteria</taxon>
        <taxon>Pseudomonadati</taxon>
        <taxon>Bacteroidota</taxon>
        <taxon>Cytophagia</taxon>
        <taxon>Cytophagales</taxon>
        <taxon>Flammeovirgaceae</taxon>
        <taxon>Rapidithrix</taxon>
    </lineage>
</organism>
<dbReference type="InterPro" id="IPR001898">
    <property type="entry name" value="SLC13A/DASS"/>
</dbReference>
<feature type="transmembrane region" description="Helical" evidence="6">
    <location>
        <begin position="446"/>
        <end position="464"/>
    </location>
</feature>
<proteinExistence type="predicted"/>
<dbReference type="AlphaFoldDB" id="A0AAW9S1K1"/>
<keyword evidence="5 6" id="KW-0472">Membrane</keyword>
<feature type="transmembrane region" description="Helical" evidence="6">
    <location>
        <begin position="319"/>
        <end position="337"/>
    </location>
</feature>
<feature type="transmembrane region" description="Helical" evidence="6">
    <location>
        <begin position="184"/>
        <end position="203"/>
    </location>
</feature>
<evidence type="ECO:0000259" key="7">
    <source>
        <dbReference type="Pfam" id="PF03600"/>
    </source>
</evidence>
<evidence type="ECO:0000256" key="2">
    <source>
        <dbReference type="ARBA" id="ARBA00022448"/>
    </source>
</evidence>
<evidence type="ECO:0000313" key="9">
    <source>
        <dbReference type="Proteomes" id="UP001403385"/>
    </source>
</evidence>
<feature type="transmembrane region" description="Helical" evidence="6">
    <location>
        <begin position="161"/>
        <end position="177"/>
    </location>
</feature>
<feature type="transmembrane region" description="Helical" evidence="6">
    <location>
        <begin position="138"/>
        <end position="155"/>
    </location>
</feature>
<dbReference type="PANTHER" id="PTHR10283">
    <property type="entry name" value="SOLUTE CARRIER FAMILY 13 MEMBER"/>
    <property type="match status" value="1"/>
</dbReference>
<dbReference type="CDD" id="cd01115">
    <property type="entry name" value="SLC13_permease"/>
    <property type="match status" value="1"/>
</dbReference>
<name>A0AAW9S1K1_9BACT</name>
<protein>
    <submittedName>
        <fullName evidence="8">SLC13 family permease</fullName>
    </submittedName>
</protein>